<evidence type="ECO:0000313" key="2">
    <source>
        <dbReference type="EMBL" id="KAF2219846.1"/>
    </source>
</evidence>
<sequence length="297" mass="30382">MYMPVQTPGPGSVVSPPVSRRPDDSSERSNIHPAAMPAGPAPAENPTQGNIKYPHAPASSEAEGTNFLHLPILPQQVKGRFSLGGYTLTRTSGTLLLASDGSEIQPGKTFFLPLGTTSSPGVLTTNAAGSYAIVVAGTTAALPISTTGAIMIAKQTFLQYHGDYIIGPDGRPYGVDSTVKGETGEGGNRIVVFLTTNAVGATVLLAEGMREATLPSPTGFNIANAIIEGIGGVAVGVSTVGRVPHGDLTGISRTGRAHVSSPFPFTGGSSRSTRLAVSMKAILTVVGVVVVASFQLF</sequence>
<protein>
    <submittedName>
        <fullName evidence="2">Uncharacterized protein</fullName>
    </submittedName>
</protein>
<feature type="compositionally biased region" description="Low complexity" evidence="1">
    <location>
        <begin position="8"/>
        <end position="18"/>
    </location>
</feature>
<feature type="compositionally biased region" description="Low complexity" evidence="1">
    <location>
        <begin position="33"/>
        <end position="46"/>
    </location>
</feature>
<organism evidence="2 3">
    <name type="scientific">Elsinoe ampelina</name>
    <dbReference type="NCBI Taxonomy" id="302913"/>
    <lineage>
        <taxon>Eukaryota</taxon>
        <taxon>Fungi</taxon>
        <taxon>Dikarya</taxon>
        <taxon>Ascomycota</taxon>
        <taxon>Pezizomycotina</taxon>
        <taxon>Dothideomycetes</taxon>
        <taxon>Dothideomycetidae</taxon>
        <taxon>Myriangiales</taxon>
        <taxon>Elsinoaceae</taxon>
        <taxon>Elsinoe</taxon>
    </lineage>
</organism>
<evidence type="ECO:0000256" key="1">
    <source>
        <dbReference type="SAM" id="MobiDB-lite"/>
    </source>
</evidence>
<dbReference type="EMBL" id="ML992514">
    <property type="protein sequence ID" value="KAF2219846.1"/>
    <property type="molecule type" value="Genomic_DNA"/>
</dbReference>
<dbReference type="Proteomes" id="UP000799538">
    <property type="component" value="Unassembled WGS sequence"/>
</dbReference>
<feature type="region of interest" description="Disordered" evidence="1">
    <location>
        <begin position="1"/>
        <end position="58"/>
    </location>
</feature>
<proteinExistence type="predicted"/>
<dbReference type="OrthoDB" id="3944128at2759"/>
<evidence type="ECO:0000313" key="3">
    <source>
        <dbReference type="Proteomes" id="UP000799538"/>
    </source>
</evidence>
<feature type="compositionally biased region" description="Basic and acidic residues" evidence="1">
    <location>
        <begin position="20"/>
        <end position="30"/>
    </location>
</feature>
<name>A0A6A6G282_9PEZI</name>
<reference evidence="3" key="1">
    <citation type="journal article" date="2020" name="Stud. Mycol.">
        <title>101 Dothideomycetes genomes: A test case for predicting lifestyles and emergence of pathogens.</title>
        <authorList>
            <person name="Haridas S."/>
            <person name="Albert R."/>
            <person name="Binder M."/>
            <person name="Bloem J."/>
            <person name="LaButti K."/>
            <person name="Salamov A."/>
            <person name="Andreopoulos B."/>
            <person name="Baker S."/>
            <person name="Barry K."/>
            <person name="Bills G."/>
            <person name="Bluhm B."/>
            <person name="Cannon C."/>
            <person name="Castanera R."/>
            <person name="Culley D."/>
            <person name="Daum C."/>
            <person name="Ezra D."/>
            <person name="Gonzalez J."/>
            <person name="Henrissat B."/>
            <person name="Kuo A."/>
            <person name="Liang C."/>
            <person name="Lipzen A."/>
            <person name="Lutzoni F."/>
            <person name="Magnuson J."/>
            <person name="Mondo S."/>
            <person name="Nolan M."/>
            <person name="Ohm R."/>
            <person name="Pangilinan J."/>
            <person name="Park H.-J."/>
            <person name="Ramirez L."/>
            <person name="Alfaro M."/>
            <person name="Sun H."/>
            <person name="Tritt A."/>
            <person name="Yoshinaga Y."/>
            <person name="Zwiers L.-H."/>
            <person name="Turgeon B."/>
            <person name="Goodwin S."/>
            <person name="Spatafora J."/>
            <person name="Crous P."/>
            <person name="Grigoriev I."/>
        </authorList>
    </citation>
    <scope>NUCLEOTIDE SEQUENCE [LARGE SCALE GENOMIC DNA]</scope>
    <source>
        <strain evidence="3">CECT 20119</strain>
    </source>
</reference>
<gene>
    <name evidence="2" type="ORF">BDZ85DRAFT_35609</name>
</gene>
<keyword evidence="3" id="KW-1185">Reference proteome</keyword>
<accession>A0A6A6G282</accession>
<dbReference type="AlphaFoldDB" id="A0A6A6G282"/>